<evidence type="ECO:0000259" key="4">
    <source>
        <dbReference type="PROSITE" id="PS51900"/>
    </source>
</evidence>
<dbReference type="GO" id="GO:0015074">
    <property type="term" value="P:DNA integration"/>
    <property type="evidence" value="ECO:0007669"/>
    <property type="project" value="UniProtKB-KW"/>
</dbReference>
<dbReference type="PROSITE" id="PS51900">
    <property type="entry name" value="CB"/>
    <property type="match status" value="1"/>
</dbReference>
<feature type="domain" description="Core-binding (CB)" evidence="4">
    <location>
        <begin position="1"/>
        <end position="90"/>
    </location>
</feature>
<dbReference type="Gene3D" id="1.10.150.130">
    <property type="match status" value="1"/>
</dbReference>
<sequence length="302" mass="34136">MSRRAKALSREMHILARQAGGSFKTIADRVKIAERVAAELAGLNIQIRSVEQLKSRHIEMYIHARREQNISLRSCQNEMSAIRAIFRVAGRHKLADPKHERLSNEALGLSGASRAGTRTAISDERFHEALARIEPYDQGVALTMQLSRSLGLRNEEAVQSVKSLRTWQQALKNGKDRVHVVFGTKGGRPREALVPDKARVLTLINKAIEYADKHNGYLINRPSLHSAKDRYINVMRRIGGFIHEESNHGLRYAYAQDVEKYYLSQGFSQKEAYALTSMDLGHGDGRGDYIKRVYSQKGDIEE</sequence>
<dbReference type="InterPro" id="IPR024457">
    <property type="entry name" value="Putative_integrase_N"/>
</dbReference>
<dbReference type="EMBL" id="CP021694">
    <property type="protein sequence ID" value="ARX33506.1"/>
    <property type="molecule type" value="Genomic_DNA"/>
</dbReference>
<dbReference type="InterPro" id="IPR011010">
    <property type="entry name" value="DNA_brk_join_enz"/>
</dbReference>
<gene>
    <name evidence="5" type="ORF">AM402_04845</name>
    <name evidence="7" type="ORF">NCTC10975_05156</name>
    <name evidence="6" type="ORF">PW210_000545</name>
</gene>
<name>A0A1Z1SSY7_PROMI</name>
<evidence type="ECO:0000256" key="1">
    <source>
        <dbReference type="ARBA" id="ARBA00022908"/>
    </source>
</evidence>
<evidence type="ECO:0000313" key="6">
    <source>
        <dbReference type="EMBL" id="EKW9774780.1"/>
    </source>
</evidence>
<dbReference type="InterPro" id="IPR044068">
    <property type="entry name" value="CB"/>
</dbReference>
<evidence type="ECO:0000256" key="3">
    <source>
        <dbReference type="PROSITE-ProRule" id="PRU01248"/>
    </source>
</evidence>
<reference evidence="6" key="3">
    <citation type="submission" date="2023-06" db="EMBL/GenBank/DDBJ databases">
        <authorList>
            <consortium name="Clinical and Environmental Microbiology Branch: Whole genome sequencing antimicrobial resistance pathogens in the healthcare setting"/>
        </authorList>
    </citation>
    <scope>NUCLEOTIDE SEQUENCE</scope>
    <source>
        <strain evidence="6">Microbial</strain>
    </source>
</reference>
<dbReference type="InterPro" id="IPR024456">
    <property type="entry name" value="Integrase_catalytic_putative"/>
</dbReference>
<dbReference type="GO" id="GO:0003677">
    <property type="term" value="F:DNA binding"/>
    <property type="evidence" value="ECO:0007669"/>
    <property type="project" value="UniProtKB-UniRule"/>
</dbReference>
<dbReference type="InterPro" id="IPR010998">
    <property type="entry name" value="Integrase_recombinase_N"/>
</dbReference>
<dbReference type="OMA" id="TKMAISD"/>
<evidence type="ECO:0000313" key="10">
    <source>
        <dbReference type="Proteomes" id="UP001171165"/>
    </source>
</evidence>
<dbReference type="SUPFAM" id="SSF56349">
    <property type="entry name" value="DNA breaking-rejoining enzymes"/>
    <property type="match status" value="1"/>
</dbReference>
<reference evidence="7 9" key="2">
    <citation type="submission" date="2018-06" db="EMBL/GenBank/DDBJ databases">
        <authorList>
            <consortium name="Pathogen Informatics"/>
            <person name="Doyle S."/>
        </authorList>
    </citation>
    <scope>NUCLEOTIDE SEQUENCE [LARGE SCALE GENOMIC DNA]</scope>
    <source>
        <strain evidence="7 9">NCTC10975</strain>
    </source>
</reference>
<dbReference type="EMBL" id="ABKSPD020000001">
    <property type="protein sequence ID" value="EKW9774780.1"/>
    <property type="molecule type" value="Genomic_DNA"/>
</dbReference>
<evidence type="ECO:0000256" key="2">
    <source>
        <dbReference type="ARBA" id="ARBA00023125"/>
    </source>
</evidence>
<keyword evidence="1" id="KW-0229">DNA integration</keyword>
<dbReference type="OrthoDB" id="6441149at2"/>
<keyword evidence="2 3" id="KW-0238">DNA-binding</keyword>
<dbReference type="Proteomes" id="UP000251485">
    <property type="component" value="Unassembled WGS sequence"/>
</dbReference>
<dbReference type="EMBL" id="UAUE01000037">
    <property type="protein sequence ID" value="SPZ03796.1"/>
    <property type="molecule type" value="Genomic_DNA"/>
</dbReference>
<evidence type="ECO:0000313" key="7">
    <source>
        <dbReference type="EMBL" id="SPZ03796.1"/>
    </source>
</evidence>
<evidence type="ECO:0000313" key="8">
    <source>
        <dbReference type="Proteomes" id="UP000195540"/>
    </source>
</evidence>
<dbReference type="RefSeq" id="WP_004252296.1">
    <property type="nucleotide sequence ID" value="NZ_ABFCQN020000017.1"/>
</dbReference>
<accession>A0A1Z1SSY7</accession>
<dbReference type="Pfam" id="PF12834">
    <property type="entry name" value="Phage_int_SAM_2"/>
    <property type="match status" value="1"/>
</dbReference>
<evidence type="ECO:0000313" key="5">
    <source>
        <dbReference type="EMBL" id="ARX33506.1"/>
    </source>
</evidence>
<dbReference type="GeneID" id="6802807"/>
<dbReference type="AlphaFoldDB" id="A0A1Z1SSY7"/>
<dbReference type="Pfam" id="PF12835">
    <property type="entry name" value="Integrase_1"/>
    <property type="match status" value="1"/>
</dbReference>
<protein>
    <submittedName>
        <fullName evidence="5">DNA-binding protein</fullName>
    </submittedName>
    <submittedName>
        <fullName evidence="6">Integrase domain-containing protein</fullName>
    </submittedName>
    <submittedName>
        <fullName evidence="7">Site-specific recombinase XerC</fullName>
    </submittedName>
</protein>
<dbReference type="Proteomes" id="UP001171165">
    <property type="component" value="Unassembled WGS sequence"/>
</dbReference>
<reference evidence="5 8" key="1">
    <citation type="submission" date="2017-05" db="EMBL/GenBank/DDBJ databases">
        <title>Whole genome sequencing of Proteus mirabilis AR_0155.</title>
        <authorList>
            <person name="Conlan S."/>
            <person name="Thomas P.J."/>
            <person name="Mullikin J."/>
            <person name="Frank K.M."/>
            <person name="Segre J.A."/>
        </authorList>
    </citation>
    <scope>NUCLEOTIDE SEQUENCE [LARGE SCALE GENOMIC DNA]</scope>
    <source>
        <strain evidence="5 8">AR_0155</strain>
    </source>
</reference>
<evidence type="ECO:0000313" key="9">
    <source>
        <dbReference type="Proteomes" id="UP000251485"/>
    </source>
</evidence>
<dbReference type="Proteomes" id="UP000195540">
    <property type="component" value="Chromosome"/>
</dbReference>
<organism evidence="6 10">
    <name type="scientific">Proteus mirabilis</name>
    <dbReference type="NCBI Taxonomy" id="584"/>
    <lineage>
        <taxon>Bacteria</taxon>
        <taxon>Pseudomonadati</taxon>
        <taxon>Pseudomonadota</taxon>
        <taxon>Gammaproteobacteria</taxon>
        <taxon>Enterobacterales</taxon>
        <taxon>Morganellaceae</taxon>
        <taxon>Proteus</taxon>
    </lineage>
</organism>
<proteinExistence type="predicted"/>